<proteinExistence type="predicted"/>
<feature type="domain" description="Cytochrome c-552/4" evidence="1">
    <location>
        <begin position="367"/>
        <end position="435"/>
    </location>
</feature>
<dbReference type="InterPro" id="IPR006179">
    <property type="entry name" value="5_nucleotidase/apyrase"/>
</dbReference>
<name>A0A9X4MPF3_9BACT</name>
<dbReference type="SUPFAM" id="SSF56300">
    <property type="entry name" value="Metallo-dependent phosphatases"/>
    <property type="match status" value="1"/>
</dbReference>
<dbReference type="Gene3D" id="3.60.21.10">
    <property type="match status" value="1"/>
</dbReference>
<dbReference type="EMBL" id="JAPHEH010000001">
    <property type="protein sequence ID" value="MDG4476477.1"/>
    <property type="molecule type" value="Genomic_DNA"/>
</dbReference>
<dbReference type="PANTHER" id="PTHR11575">
    <property type="entry name" value="5'-NUCLEOTIDASE-RELATED"/>
    <property type="match status" value="1"/>
</dbReference>
<dbReference type="Pfam" id="PF13435">
    <property type="entry name" value="Cytochrome_C554"/>
    <property type="match status" value="1"/>
</dbReference>
<dbReference type="GO" id="GO:0009166">
    <property type="term" value="P:nucleotide catabolic process"/>
    <property type="evidence" value="ECO:0007669"/>
    <property type="project" value="InterPro"/>
</dbReference>
<accession>A0A9X4MPF3</accession>
<evidence type="ECO:0000259" key="1">
    <source>
        <dbReference type="Pfam" id="PF13435"/>
    </source>
</evidence>
<dbReference type="Proteomes" id="UP001154240">
    <property type="component" value="Unassembled WGS sequence"/>
</dbReference>
<dbReference type="PANTHER" id="PTHR11575:SF24">
    <property type="entry name" value="5'-NUCLEOTIDASE"/>
    <property type="match status" value="1"/>
</dbReference>
<reference evidence="2" key="2">
    <citation type="submission" date="2022-10" db="EMBL/GenBank/DDBJ databases">
        <authorList>
            <person name="Aronson H.S."/>
        </authorList>
    </citation>
    <scope>NUCLEOTIDE SEQUENCE</scope>
    <source>
        <strain evidence="2">RS19-109</strain>
    </source>
</reference>
<keyword evidence="3" id="KW-1185">Reference proteome</keyword>
<gene>
    <name evidence="2" type="ORF">OLX77_09955</name>
</gene>
<dbReference type="InterPro" id="IPR036280">
    <property type="entry name" value="Multihaem_cyt_sf"/>
</dbReference>
<comment type="caution">
    <text evidence="2">The sequence shown here is derived from an EMBL/GenBank/DDBJ whole genome shotgun (WGS) entry which is preliminary data.</text>
</comment>
<dbReference type="SUPFAM" id="SSF48695">
    <property type="entry name" value="Multiheme cytochromes"/>
    <property type="match status" value="1"/>
</dbReference>
<dbReference type="InterPro" id="IPR029052">
    <property type="entry name" value="Metallo-depent_PP-like"/>
</dbReference>
<reference evidence="2" key="1">
    <citation type="journal article" date="2022" name="bioRxiv">
        <title>Thiovibrio frasassiensisgen. nov., sp. nov., an autotrophic, elemental sulfur disproportionating bacterium isolated from sulfidic karst sediment, and proposal of Thiovibrionaceae fam. nov.</title>
        <authorList>
            <person name="Aronson H."/>
            <person name="Thomas C."/>
            <person name="Bhattacharyya M."/>
            <person name="Eckstein S."/>
            <person name="Jensen S."/>
            <person name="Barco R."/>
            <person name="Macalady J."/>
            <person name="Amend J."/>
        </authorList>
    </citation>
    <scope>NUCLEOTIDE SEQUENCE</scope>
    <source>
        <strain evidence="2">RS19-109</strain>
    </source>
</reference>
<evidence type="ECO:0000313" key="2">
    <source>
        <dbReference type="EMBL" id="MDG4476477.1"/>
    </source>
</evidence>
<sequence>MGGLPKKAQQLEELRKGKKAVLALDSGALLFKEEKIPPDQQQQLTTTAQGIVSAYNRMSFAAVGVARQDLAAGLAFLLSLQQKSDFPWLSANLVSRSQAKPYFKPHLVLRKGGIRIGVIGLTGPGPDAILPQKDNAVILPWDDVLPKEIAVLKGQTDMLVLLSNLPAPINRKIAETHPEIQLIVQAGTGSGNLVPERVNNTLITQVEQQGKSIGILEVRWNRHSRKWEDPGAKNLLLDKKNELDRLGWQINRYRKHGDPKLAFKGQAEVLAAYEELLAQRERLDQELCRLTKEENSRNAQGAQFSSFSHHFEAMRKELPDNPAVRAIVNATTSEVNRIGKNAAKARIADSSGENQKGSSGNYAGSTACTGCHAPQFAKWRGTQHAMAYDTLEAKGQQFNVQCLPCHITGPAAQTGQEMLALAHDLRQVGCESCHGPARAHTLQPAVAKAGRPTMDTCLRCHSGEHDDRFVFAEALSRLRCGAD</sequence>
<organism evidence="2 3">
    <name type="scientific">Thiovibrio frasassiensis</name>
    <dbReference type="NCBI Taxonomy" id="2984131"/>
    <lineage>
        <taxon>Bacteria</taxon>
        <taxon>Pseudomonadati</taxon>
        <taxon>Thermodesulfobacteriota</taxon>
        <taxon>Desulfobulbia</taxon>
        <taxon>Desulfobulbales</taxon>
        <taxon>Thiovibrionaceae</taxon>
        <taxon>Thiovibrio</taxon>
    </lineage>
</organism>
<dbReference type="NCBIfam" id="NF041198">
    <property type="entry name" value="UshA_like_PCGU"/>
    <property type="match status" value="1"/>
</dbReference>
<dbReference type="GO" id="GO:0016787">
    <property type="term" value="F:hydrolase activity"/>
    <property type="evidence" value="ECO:0007669"/>
    <property type="project" value="InterPro"/>
</dbReference>
<dbReference type="Gene3D" id="1.10.1130.10">
    <property type="entry name" value="Flavocytochrome C3, Chain A"/>
    <property type="match status" value="1"/>
</dbReference>
<dbReference type="InterPro" id="IPR023155">
    <property type="entry name" value="Cyt_c-552/4"/>
</dbReference>
<dbReference type="AlphaFoldDB" id="A0A9X4MPF3"/>
<protein>
    <submittedName>
        <fullName evidence="2">UshA-like (Seleno)protein</fullName>
    </submittedName>
</protein>
<evidence type="ECO:0000313" key="3">
    <source>
        <dbReference type="Proteomes" id="UP001154240"/>
    </source>
</evidence>